<evidence type="ECO:0000256" key="9">
    <source>
        <dbReference type="ARBA" id="ARBA00023310"/>
    </source>
</evidence>
<dbReference type="RefSeq" id="WP_376754345.1">
    <property type="nucleotide sequence ID" value="NZ_CP124550.1"/>
</dbReference>
<dbReference type="PANTHER" id="PTHR11693:SF22">
    <property type="entry name" value="ATP SYNTHASE SUBUNIT GAMMA, MITOCHONDRIAL"/>
    <property type="match status" value="1"/>
</dbReference>
<evidence type="ECO:0000256" key="5">
    <source>
        <dbReference type="ARBA" id="ARBA00022781"/>
    </source>
</evidence>
<gene>
    <name evidence="10 11" type="primary">atpG</name>
    <name evidence="11" type="ORF">SEML1_0355</name>
</gene>
<dbReference type="EMBL" id="CP124550">
    <property type="protein sequence ID" value="WIO45982.1"/>
    <property type="molecule type" value="Genomic_DNA"/>
</dbReference>
<evidence type="ECO:0000256" key="2">
    <source>
        <dbReference type="ARBA" id="ARBA00004170"/>
    </source>
</evidence>
<keyword evidence="10" id="KW-1003">Cell membrane</keyword>
<dbReference type="HAMAP" id="MF_00815">
    <property type="entry name" value="ATP_synth_gamma_bact"/>
    <property type="match status" value="1"/>
</dbReference>
<keyword evidence="6 10" id="KW-0406">Ion transport</keyword>
<dbReference type="Gene3D" id="3.40.1380.10">
    <property type="match status" value="1"/>
</dbReference>
<evidence type="ECO:0000256" key="7">
    <source>
        <dbReference type="ARBA" id="ARBA00023136"/>
    </source>
</evidence>
<dbReference type="PRINTS" id="PR00126">
    <property type="entry name" value="ATPASEGAMMA"/>
</dbReference>
<dbReference type="InterPro" id="IPR035968">
    <property type="entry name" value="ATP_synth_F1_ATPase_gsu"/>
</dbReference>
<comment type="similarity">
    <text evidence="3 10">Belongs to the ATPase gamma chain family.</text>
</comment>
<evidence type="ECO:0000256" key="10">
    <source>
        <dbReference type="HAMAP-Rule" id="MF_00815"/>
    </source>
</evidence>
<dbReference type="SUPFAM" id="SSF52943">
    <property type="entry name" value="ATP synthase (F1-ATPase), gamma subunit"/>
    <property type="match status" value="1"/>
</dbReference>
<evidence type="ECO:0000256" key="1">
    <source>
        <dbReference type="ARBA" id="ARBA00003456"/>
    </source>
</evidence>
<keyword evidence="4 10" id="KW-0813">Transport</keyword>
<dbReference type="PANTHER" id="PTHR11693">
    <property type="entry name" value="ATP SYNTHASE GAMMA CHAIN"/>
    <property type="match status" value="1"/>
</dbReference>
<proteinExistence type="inferred from homology"/>
<keyword evidence="12" id="KW-1185">Reference proteome</keyword>
<dbReference type="Gene3D" id="1.10.287.80">
    <property type="entry name" value="ATP synthase, gamma subunit, helix hairpin domain"/>
    <property type="match status" value="1"/>
</dbReference>
<evidence type="ECO:0000256" key="3">
    <source>
        <dbReference type="ARBA" id="ARBA00007681"/>
    </source>
</evidence>
<keyword evidence="9 10" id="KW-0066">ATP synthesis</keyword>
<name>A0ABY8WVV9_9BACT</name>
<keyword evidence="8 10" id="KW-0139">CF(1)</keyword>
<dbReference type="NCBIfam" id="TIGR01146">
    <property type="entry name" value="ATPsyn_F1gamma"/>
    <property type="match status" value="1"/>
</dbReference>
<organism evidence="11 12">
    <name type="scientific">Candidatus Southlakia epibionticum</name>
    <dbReference type="NCBI Taxonomy" id="3043284"/>
    <lineage>
        <taxon>Bacteria</taxon>
        <taxon>Candidatus Saccharimonadota</taxon>
        <taxon>Candidatus Saccharimonadia</taxon>
        <taxon>Candidatus Saccharimonadales</taxon>
        <taxon>Candidatus Saccharimonadaceae</taxon>
        <taxon>Candidatus Southlakia</taxon>
    </lineage>
</organism>
<keyword evidence="7 10" id="KW-0472">Membrane</keyword>
<evidence type="ECO:0000256" key="8">
    <source>
        <dbReference type="ARBA" id="ARBA00023196"/>
    </source>
</evidence>
<dbReference type="Proteomes" id="UP001177295">
    <property type="component" value="Chromosome"/>
</dbReference>
<evidence type="ECO:0000256" key="6">
    <source>
        <dbReference type="ARBA" id="ARBA00023065"/>
    </source>
</evidence>
<evidence type="ECO:0000313" key="12">
    <source>
        <dbReference type="Proteomes" id="UP001177295"/>
    </source>
</evidence>
<evidence type="ECO:0000256" key="4">
    <source>
        <dbReference type="ARBA" id="ARBA00022448"/>
    </source>
</evidence>
<comment type="subunit">
    <text evidence="10">F-type ATPases have 2 components, CF(1) - the catalytic core - and CF(0) - the membrane proton channel. CF(1) has five subunits: alpha(3), beta(3), gamma(1), delta(1), epsilon(1). CF(0) has three main subunits: a, b and c.</text>
</comment>
<dbReference type="CDD" id="cd12151">
    <property type="entry name" value="F1-ATPase_gamma"/>
    <property type="match status" value="1"/>
</dbReference>
<keyword evidence="5 10" id="KW-0375">Hydrogen ion transport</keyword>
<sequence length="289" mass="31750">MASTQQLKSRIRSVKSTKQITKAMQMVAASKMRRAQEATKSSQAYTMAARELLTYLAAQGATNGHKWFTVRPVKSRLLIVIASDKGLAGAYNANILKSYVHELKSDDAANIANKTIAVGRKIAQATTRIKDTEIVGTYEDLPDHFSGAEFHAILNTAKDMFEANQVDAVDVIFTRFVSSLTQRADVVRLFPAGFTPTDDVQSDIAEAKFEPSPKQIIDDIAYRLISARLFQALTDSRASEHSMRMLAMKNATDNATDLVDALTLEMNKARQAAITQELTEISAGVEAMQ</sequence>
<reference evidence="11 12" key="1">
    <citation type="journal article" date="2023" name="Cell">
        <title>Genetic manipulation of Patescibacteria provides mechanistic insights into microbial dark matter and the epibiotic lifestyle.</title>
        <authorList>
            <person name="Wang Y."/>
            <person name="Gallagher L.A."/>
            <person name="Andrade P.A."/>
            <person name="Liu A."/>
            <person name="Humphreys I.R."/>
            <person name="Turkarslan S."/>
            <person name="Cutler K.J."/>
            <person name="Arrieta-Ortiz M.L."/>
            <person name="Li Y."/>
            <person name="Radey M.C."/>
            <person name="McLean J.S."/>
            <person name="Cong Q."/>
            <person name="Baker D."/>
            <person name="Baliga N.S."/>
            <person name="Peterson S.B."/>
            <person name="Mougous J.D."/>
        </authorList>
    </citation>
    <scope>NUCLEOTIDE SEQUENCE [LARGE SCALE GENOMIC DNA]</scope>
    <source>
        <strain evidence="11 12">ML1</strain>
    </source>
</reference>
<protein>
    <recommendedName>
        <fullName evidence="10">ATP synthase gamma chain</fullName>
    </recommendedName>
    <alternativeName>
        <fullName evidence="10">ATP synthase F1 sector gamma subunit</fullName>
    </alternativeName>
    <alternativeName>
        <fullName evidence="10">F-ATPase gamma subunit</fullName>
    </alternativeName>
</protein>
<accession>A0ABY8WVV9</accession>
<comment type="function">
    <text evidence="1 10">Produces ATP from ADP in the presence of a proton gradient across the membrane. The gamma chain is believed to be important in regulating ATPase activity and the flow of protons through the CF(0) complex.</text>
</comment>
<comment type="subcellular location">
    <subcellularLocation>
        <location evidence="10">Cell membrane</location>
        <topology evidence="10">Peripheral membrane protein</topology>
    </subcellularLocation>
    <subcellularLocation>
        <location evidence="2">Membrane</location>
        <topology evidence="2">Peripheral membrane protein</topology>
    </subcellularLocation>
</comment>
<evidence type="ECO:0000313" key="11">
    <source>
        <dbReference type="EMBL" id="WIO45982.1"/>
    </source>
</evidence>
<dbReference type="Pfam" id="PF00231">
    <property type="entry name" value="ATP-synt"/>
    <property type="match status" value="1"/>
</dbReference>
<dbReference type="InterPro" id="IPR000131">
    <property type="entry name" value="ATP_synth_F1_gsu"/>
</dbReference>